<comment type="similarity">
    <text evidence="1">Belongs to the transposase 11 family.</text>
</comment>
<dbReference type="PANTHER" id="PTHR33258">
    <property type="entry name" value="TRANSPOSASE INSL FOR INSERTION SEQUENCE ELEMENT IS186A-RELATED"/>
    <property type="match status" value="1"/>
</dbReference>
<evidence type="ECO:0000256" key="1">
    <source>
        <dbReference type="ARBA" id="ARBA00010075"/>
    </source>
</evidence>
<dbReference type="Proteomes" id="UP000599391">
    <property type="component" value="Unassembled WGS sequence"/>
</dbReference>
<feature type="domain" description="Transposase IS4-like" evidence="5">
    <location>
        <begin position="102"/>
        <end position="314"/>
    </location>
</feature>
<keyword evidence="3" id="KW-0238">DNA-binding</keyword>
<evidence type="ECO:0000256" key="4">
    <source>
        <dbReference type="ARBA" id="ARBA00023172"/>
    </source>
</evidence>
<organism evidence="6 7">
    <name type="scientific">Atlanticothrix silvestris CENA357</name>
    <dbReference type="NCBI Taxonomy" id="1725252"/>
    <lineage>
        <taxon>Bacteria</taxon>
        <taxon>Bacillati</taxon>
        <taxon>Cyanobacteriota</taxon>
        <taxon>Cyanophyceae</taxon>
        <taxon>Nostocales</taxon>
        <taxon>Nodulariaceae</taxon>
        <taxon>Atlanticothrix</taxon>
        <taxon>Atlanticothrix silvestris</taxon>
    </lineage>
</organism>
<dbReference type="InterPro" id="IPR047952">
    <property type="entry name" value="Transpos_IS4"/>
</dbReference>
<comment type="caution">
    <text evidence="6">The sequence shown here is derived from an EMBL/GenBank/DDBJ whole genome shotgun (WGS) entry which is preliminary data.</text>
</comment>
<dbReference type="AlphaFoldDB" id="A0A8J7L461"/>
<dbReference type="InterPro" id="IPR012337">
    <property type="entry name" value="RNaseH-like_sf"/>
</dbReference>
<keyword evidence="4" id="KW-0233">DNA recombination</keyword>
<dbReference type="EMBL" id="JAECZB010000079">
    <property type="protein sequence ID" value="MBH8554634.1"/>
    <property type="molecule type" value="Genomic_DNA"/>
</dbReference>
<proteinExistence type="inferred from homology"/>
<accession>A0A8J7L461</accession>
<evidence type="ECO:0000313" key="7">
    <source>
        <dbReference type="Proteomes" id="UP000599391"/>
    </source>
</evidence>
<name>A0A8J7L461_9CYAN</name>
<dbReference type="GO" id="GO:0004803">
    <property type="term" value="F:transposase activity"/>
    <property type="evidence" value="ECO:0007669"/>
    <property type="project" value="InterPro"/>
</dbReference>
<keyword evidence="2" id="KW-0815">Transposition</keyword>
<dbReference type="GO" id="GO:0003677">
    <property type="term" value="F:DNA binding"/>
    <property type="evidence" value="ECO:0007669"/>
    <property type="project" value="UniProtKB-KW"/>
</dbReference>
<dbReference type="RefSeq" id="WP_214440871.1">
    <property type="nucleotide sequence ID" value="NZ_JAECZB010000079.1"/>
</dbReference>
<dbReference type="SUPFAM" id="SSF53098">
    <property type="entry name" value="Ribonuclease H-like"/>
    <property type="match status" value="1"/>
</dbReference>
<protein>
    <submittedName>
        <fullName evidence="6">IS4 family transposase</fullName>
    </submittedName>
</protein>
<dbReference type="GO" id="GO:0006313">
    <property type="term" value="P:DNA transposition"/>
    <property type="evidence" value="ECO:0007669"/>
    <property type="project" value="InterPro"/>
</dbReference>
<dbReference type="PANTHER" id="PTHR33258:SF1">
    <property type="entry name" value="TRANSPOSASE INSL FOR INSERTION SEQUENCE ELEMENT IS186A-RELATED"/>
    <property type="match status" value="1"/>
</dbReference>
<evidence type="ECO:0000313" key="6">
    <source>
        <dbReference type="EMBL" id="MBH8554634.1"/>
    </source>
</evidence>
<evidence type="ECO:0000259" key="5">
    <source>
        <dbReference type="Pfam" id="PF01609"/>
    </source>
</evidence>
<dbReference type="InterPro" id="IPR002559">
    <property type="entry name" value="Transposase_11"/>
</dbReference>
<reference evidence="6 7" key="1">
    <citation type="journal article" date="2021" name="Int. J. Syst. Evol. Microbiol.">
        <title>Amazonocrinis nigriterrae gen. nov., sp. nov., Atlanticothrix silvestris gen. nov., sp. nov. and Dendronalium phyllosphericum gen. nov., sp. nov., nostocacean cyanobacteria from Brazilian environments.</title>
        <authorList>
            <person name="Alvarenga D.O."/>
            <person name="Andreote A.P.D."/>
            <person name="Branco L.H.Z."/>
            <person name="Delbaje E."/>
            <person name="Cruz R.B."/>
            <person name="Varani A.M."/>
            <person name="Fiore M.F."/>
        </authorList>
    </citation>
    <scope>NUCLEOTIDE SEQUENCE [LARGE SCALE GENOMIC DNA]</scope>
    <source>
        <strain evidence="6 7">CENA357</strain>
    </source>
</reference>
<dbReference type="Pfam" id="PF01609">
    <property type="entry name" value="DDE_Tnp_1"/>
    <property type="match status" value="1"/>
</dbReference>
<gene>
    <name evidence="6" type="ORF">I8751_20190</name>
</gene>
<sequence>MIIKSFPRIVKDILSDLPKKDYPVLNSRLFFECWLSYVLDNSLTSMRDLFKRLNNTGFEVDISTFFKANLHRSQKPFQEIYKKLNELVQSKTHKKLHDKYAICPIDSTIITLTSKLLWVLGHHQVKLFSSLNLATGTPSDNLINFGHKHDYKFGSRMISNLPTDAVGVMDRGGSALGGFPDLKQLPWFAGLKFIKELVQEKKYFVLRIKNNWKLEFEESTGLVKVGTSDDAQAYRVVSFCDLETKTEFRLVTNLPGSGEAAVSDDEIRDIYRLRWGVELLWKFLKMHLKLDKLITKNVNDITIQIYVSLIAYLILQLSCIPEQWGNTLLDKIRYIQSCMCQKISYFHWFEEMMSC</sequence>
<evidence type="ECO:0000256" key="2">
    <source>
        <dbReference type="ARBA" id="ARBA00022578"/>
    </source>
</evidence>
<keyword evidence="7" id="KW-1185">Reference proteome</keyword>
<dbReference type="NCBIfam" id="NF033592">
    <property type="entry name" value="transpos_IS4_1"/>
    <property type="match status" value="1"/>
</dbReference>
<evidence type="ECO:0000256" key="3">
    <source>
        <dbReference type="ARBA" id="ARBA00023125"/>
    </source>
</evidence>